<protein>
    <submittedName>
        <fullName evidence="3">Uncharacterized protein</fullName>
    </submittedName>
</protein>
<proteinExistence type="predicted"/>
<keyword evidence="4" id="KW-1185">Reference proteome</keyword>
<keyword evidence="2" id="KW-0732">Signal</keyword>
<dbReference type="OrthoDB" id="8055655at2759"/>
<organism evidence="3 4">
    <name type="scientific">Aedes aegypti</name>
    <name type="common">Yellowfever mosquito</name>
    <name type="synonym">Culex aegypti</name>
    <dbReference type="NCBI Taxonomy" id="7159"/>
    <lineage>
        <taxon>Eukaryota</taxon>
        <taxon>Metazoa</taxon>
        <taxon>Ecdysozoa</taxon>
        <taxon>Arthropoda</taxon>
        <taxon>Hexapoda</taxon>
        <taxon>Insecta</taxon>
        <taxon>Pterygota</taxon>
        <taxon>Neoptera</taxon>
        <taxon>Endopterygota</taxon>
        <taxon>Diptera</taxon>
        <taxon>Nematocera</taxon>
        <taxon>Culicoidea</taxon>
        <taxon>Culicidae</taxon>
        <taxon>Culicinae</taxon>
        <taxon>Aedini</taxon>
        <taxon>Aedes</taxon>
        <taxon>Stegomyia</taxon>
    </lineage>
</organism>
<accession>A0A6I8U8X9</accession>
<sequence>MKVLQLGGLCQLIFLVNALVVCSAEIAISGDDSSTSFAETRHSGNKQSKHRHRRENGDSGGGESPTGGGGRRGGDGELENFIALAPDEADIYNFSNNLINAVDNDDGGGGGTENANEVNPFNEFLNPRHSTQQQLLLPPPEDPWGLDLDEQLPPPEPQQPDDEERQMDNEVDKSSTTRLEPVNRNQKQLPVDSPLMASSIDFLNSIDGGYLLSNGIIDEKGTKLIDDSGLSTLKPVDAGSDEARGGSVGEEVNDDDIFEQMQKKAKSYRLKLYKKHKNFKHSHHHRGGYYHPSMYQHHHHHYSRQKMLERERDRWKQIHDQIPPRASNQGQIRYFDSSNKLETKDDIKAHIDGYSSPSSPQWPHFDKVIHSLNKEQPPDNIPPYIKKYNRRNKQLIDLLEGTIAPLSEYSQRHHERKFNRRKNPLEDLFEEQRPSQNNLGLQRNYIQETIQSSTAHSNSLPGEAIHIIYDKKHNDDGHAYGHPTMAADHPYKLSSRAGQFVYHRVVSPQPVGNGYGRLKRQRLPFVAITDRRLGSPPKRRPNNNSSSNNINSNNSGSNNLLNHQPMP</sequence>
<evidence type="ECO:0000256" key="1">
    <source>
        <dbReference type="SAM" id="MobiDB-lite"/>
    </source>
</evidence>
<feature type="compositionally biased region" description="Polar residues" evidence="1">
    <location>
        <begin position="176"/>
        <end position="188"/>
    </location>
</feature>
<feature type="region of interest" description="Disordered" evidence="1">
    <location>
        <begin position="130"/>
        <end position="190"/>
    </location>
</feature>
<dbReference type="Proteomes" id="UP000008820">
    <property type="component" value="Chromosome 1"/>
</dbReference>
<feature type="region of interest" description="Disordered" evidence="1">
    <location>
        <begin position="527"/>
        <end position="567"/>
    </location>
</feature>
<reference evidence="3" key="2">
    <citation type="submission" date="2020-05" db="UniProtKB">
        <authorList>
            <consortium name="EnsemblMetazoa"/>
        </authorList>
    </citation>
    <scope>IDENTIFICATION</scope>
    <source>
        <strain evidence="3">LVP_AGWG</strain>
    </source>
</reference>
<dbReference type="InParanoid" id="A0A6I8U8X9"/>
<feature type="compositionally biased region" description="Basic and acidic residues" evidence="1">
    <location>
        <begin position="166"/>
        <end position="175"/>
    </location>
</feature>
<evidence type="ECO:0000313" key="3">
    <source>
        <dbReference type="EnsemblMetazoa" id="AAEL028094-PA"/>
    </source>
</evidence>
<feature type="region of interest" description="Disordered" evidence="1">
    <location>
        <begin position="105"/>
        <end position="124"/>
    </location>
</feature>
<reference evidence="3 4" key="1">
    <citation type="submission" date="2017-06" db="EMBL/GenBank/DDBJ databases">
        <title>Aedes aegypti genome working group (AGWG) sequencing and assembly.</title>
        <authorList>
            <consortium name="Aedes aegypti Genome Working Group (AGWG)"/>
            <person name="Matthews B.J."/>
        </authorList>
    </citation>
    <scope>NUCLEOTIDE SEQUENCE [LARGE SCALE GENOMIC DNA]</scope>
    <source>
        <strain evidence="3 4">LVP_AGWG</strain>
    </source>
</reference>
<feature type="signal peptide" evidence="2">
    <location>
        <begin position="1"/>
        <end position="18"/>
    </location>
</feature>
<feature type="region of interest" description="Disordered" evidence="1">
    <location>
        <begin position="32"/>
        <end position="77"/>
    </location>
</feature>
<evidence type="ECO:0000313" key="4">
    <source>
        <dbReference type="Proteomes" id="UP000008820"/>
    </source>
</evidence>
<feature type="chain" id="PRO_5043927100" evidence="2">
    <location>
        <begin position="19"/>
        <end position="567"/>
    </location>
</feature>
<evidence type="ECO:0000256" key="2">
    <source>
        <dbReference type="SAM" id="SignalP"/>
    </source>
</evidence>
<feature type="compositionally biased region" description="Basic residues" evidence="1">
    <location>
        <begin position="43"/>
        <end position="54"/>
    </location>
</feature>
<dbReference type="AlphaFoldDB" id="A0A6I8U8X9"/>
<feature type="compositionally biased region" description="Low complexity" evidence="1">
    <location>
        <begin position="542"/>
        <end position="567"/>
    </location>
</feature>
<feature type="compositionally biased region" description="Gly residues" evidence="1">
    <location>
        <begin position="58"/>
        <end position="71"/>
    </location>
</feature>
<dbReference type="EnsemblMetazoa" id="AAEL028094-RA">
    <property type="protein sequence ID" value="AAEL028094-PA"/>
    <property type="gene ID" value="AAEL028094"/>
</dbReference>
<name>A0A6I8U8X9_AEDAE</name>
<gene>
    <name evidence="3" type="primary">5572587</name>
</gene>